<keyword evidence="2" id="KW-0808">Transferase</keyword>
<proteinExistence type="predicted"/>
<name>A0A2K8SUW4_9NOSO</name>
<dbReference type="Pfam" id="PF00534">
    <property type="entry name" value="Glycos_transf_1"/>
    <property type="match status" value="1"/>
</dbReference>
<gene>
    <name evidence="2" type="ORF">COO91_05111</name>
</gene>
<evidence type="ECO:0000313" key="2">
    <source>
        <dbReference type="EMBL" id="AUB39123.1"/>
    </source>
</evidence>
<dbReference type="PANTHER" id="PTHR12526:SF590">
    <property type="entry name" value="ALPHA-MALTOSE-1-PHOSPHATE SYNTHASE"/>
    <property type="match status" value="1"/>
</dbReference>
<feature type="domain" description="Glycosyl transferase family 1" evidence="1">
    <location>
        <begin position="161"/>
        <end position="296"/>
    </location>
</feature>
<dbReference type="OrthoDB" id="9790710at2"/>
<keyword evidence="3" id="KW-1185">Reference proteome</keyword>
<dbReference type="GO" id="GO:0016757">
    <property type="term" value="F:glycosyltransferase activity"/>
    <property type="evidence" value="ECO:0007669"/>
    <property type="project" value="InterPro"/>
</dbReference>
<evidence type="ECO:0000259" key="1">
    <source>
        <dbReference type="Pfam" id="PF00534"/>
    </source>
</evidence>
<sequence>MAKVIIGGQKHLSIPNLPRNSRHTLIRPKPFPAGRYPIDKIWYPLGSFMAWQPVWGRYQAIHSFNKILYTNKPWFLTFEDHRVLYRNPQNQGEAVIYELLNNRLALDNCQKIIAISDYAKLRLIKRIQGWKIEQKVSKKLDVIHPNFPVRVNQSKLYQQQQNLQLVFIGNHIARKGGIVALRLAKKAEKLGLPITLHIISELGYGSGVPTDFPDRTKYVEDLKLLNLNNVVFHKNISNEKVIELLSQSHFQLMATLHDTYGYSIIEGFSVATPAITTNVCALPEFIRHGENGYILQLPINEIRHWSNWLHGEKTKTDEYWEILNSTYDYLAEQALQQIIQFLDRSDKREHYEFLSAGALAQAQIVHNSEKQNELFDELYAAAAGV</sequence>
<dbReference type="EMBL" id="CP024785">
    <property type="protein sequence ID" value="AUB39123.1"/>
    <property type="molecule type" value="Genomic_DNA"/>
</dbReference>
<protein>
    <submittedName>
        <fullName evidence="2">Glycosyltransferase involved in cell wall bisynthesis</fullName>
    </submittedName>
</protein>
<reference evidence="2 3" key="1">
    <citation type="submission" date="2017-11" db="EMBL/GenBank/DDBJ databases">
        <title>Complete genome of a free-living desiccation-tolerant cyanobacterium and its photosynthetic adaptation to extreme terrestrial habitat.</title>
        <authorList>
            <person name="Shang J."/>
        </authorList>
    </citation>
    <scope>NUCLEOTIDE SEQUENCE [LARGE SCALE GENOMIC DNA]</scope>
    <source>
        <strain evidence="2 3">CCNUN1</strain>
    </source>
</reference>
<evidence type="ECO:0000313" key="3">
    <source>
        <dbReference type="Proteomes" id="UP000232003"/>
    </source>
</evidence>
<dbReference type="SUPFAM" id="SSF53756">
    <property type="entry name" value="UDP-Glycosyltransferase/glycogen phosphorylase"/>
    <property type="match status" value="1"/>
</dbReference>
<organism evidence="2 3">
    <name type="scientific">Nostoc flagelliforme CCNUN1</name>
    <dbReference type="NCBI Taxonomy" id="2038116"/>
    <lineage>
        <taxon>Bacteria</taxon>
        <taxon>Bacillati</taxon>
        <taxon>Cyanobacteriota</taxon>
        <taxon>Cyanophyceae</taxon>
        <taxon>Nostocales</taxon>
        <taxon>Nostocaceae</taxon>
        <taxon>Nostoc</taxon>
    </lineage>
</organism>
<accession>A0A2K8SUW4</accession>
<dbReference type="CDD" id="cd03801">
    <property type="entry name" value="GT4_PimA-like"/>
    <property type="match status" value="1"/>
</dbReference>
<dbReference type="KEGG" id="nfl:COO91_05111"/>
<dbReference type="PANTHER" id="PTHR12526">
    <property type="entry name" value="GLYCOSYLTRANSFERASE"/>
    <property type="match status" value="1"/>
</dbReference>
<dbReference type="Gene3D" id="3.40.50.2000">
    <property type="entry name" value="Glycogen Phosphorylase B"/>
    <property type="match status" value="1"/>
</dbReference>
<dbReference type="InterPro" id="IPR001296">
    <property type="entry name" value="Glyco_trans_1"/>
</dbReference>
<dbReference type="Proteomes" id="UP000232003">
    <property type="component" value="Chromosome"/>
</dbReference>
<dbReference type="AlphaFoldDB" id="A0A2K8SUW4"/>